<evidence type="ECO:0000256" key="2">
    <source>
        <dbReference type="ARBA" id="ARBA00022980"/>
    </source>
</evidence>
<dbReference type="CDD" id="cd04457">
    <property type="entry name" value="S1_S28E"/>
    <property type="match status" value="1"/>
</dbReference>
<dbReference type="InterPro" id="IPR012340">
    <property type="entry name" value="NA-bd_OB-fold"/>
</dbReference>
<dbReference type="PROSITE" id="PS00961">
    <property type="entry name" value="RIBOSOMAL_S28E"/>
    <property type="match status" value="1"/>
</dbReference>
<proteinExistence type="inferred from homology"/>
<dbReference type="GO" id="GO:0005840">
    <property type="term" value="C:ribosome"/>
    <property type="evidence" value="ECO:0007669"/>
    <property type="project" value="UniProtKB-KW"/>
</dbReference>
<dbReference type="PANTHER" id="PTHR10769">
    <property type="entry name" value="40S RIBOSOMAL PROTEIN S28"/>
    <property type="match status" value="1"/>
</dbReference>
<keyword evidence="2 4" id="KW-0689">Ribosomal protein</keyword>
<evidence type="ECO:0000256" key="1">
    <source>
        <dbReference type="ARBA" id="ARBA00005943"/>
    </source>
</evidence>
<dbReference type="AlphaFoldDB" id="A0A317Y9V7"/>
<dbReference type="ExpressionAtlas" id="A0A317Y9V7">
    <property type="expression patterns" value="baseline and differential"/>
</dbReference>
<comment type="similarity">
    <text evidence="1">Belongs to the eukaryotic ribosomal protein eS28 family.</text>
</comment>
<dbReference type="HAMAP" id="MF_00292">
    <property type="entry name" value="Ribosomal_eS28"/>
    <property type="match status" value="1"/>
</dbReference>
<dbReference type="GO" id="GO:0003735">
    <property type="term" value="F:structural constituent of ribosome"/>
    <property type="evidence" value="ECO:0007669"/>
    <property type="project" value="InterPro"/>
</dbReference>
<dbReference type="FunFam" id="2.40.50.140:FF:000025">
    <property type="entry name" value="40S ribosomal protein S28"/>
    <property type="match status" value="1"/>
</dbReference>
<accession>A0A317Y9V7</accession>
<evidence type="ECO:0000313" key="4">
    <source>
        <dbReference type="EMBL" id="PWZ54611.1"/>
    </source>
</evidence>
<name>A0A317Y9V7_MAIZE</name>
<dbReference type="InterPro" id="IPR000289">
    <property type="entry name" value="Ribosomal_eS28"/>
</dbReference>
<gene>
    <name evidence="4" type="primary">RPS28_0</name>
    <name evidence="4" type="ORF">Zm00014a_041504</name>
</gene>
<organism evidence="4">
    <name type="scientific">Zea mays</name>
    <name type="common">Maize</name>
    <dbReference type="NCBI Taxonomy" id="4577"/>
    <lineage>
        <taxon>Eukaryota</taxon>
        <taxon>Viridiplantae</taxon>
        <taxon>Streptophyta</taxon>
        <taxon>Embryophyta</taxon>
        <taxon>Tracheophyta</taxon>
        <taxon>Spermatophyta</taxon>
        <taxon>Magnoliopsida</taxon>
        <taxon>Liliopsida</taxon>
        <taxon>Poales</taxon>
        <taxon>Poaceae</taxon>
        <taxon>PACMAD clade</taxon>
        <taxon>Panicoideae</taxon>
        <taxon>Andropogonodae</taxon>
        <taxon>Andropogoneae</taxon>
        <taxon>Tripsacinae</taxon>
        <taxon>Zea</taxon>
    </lineage>
</organism>
<dbReference type="Pfam" id="PF01200">
    <property type="entry name" value="Ribosomal_S28e"/>
    <property type="match status" value="1"/>
</dbReference>
<evidence type="ECO:0000256" key="3">
    <source>
        <dbReference type="ARBA" id="ARBA00023274"/>
    </source>
</evidence>
<dbReference type="InterPro" id="IPR028626">
    <property type="entry name" value="Ribosomal_eS28_CS"/>
</dbReference>
<comment type="caution">
    <text evidence="4">The sequence shown here is derived from an EMBL/GenBank/DDBJ whole genome shotgun (WGS) entry which is preliminary data.</text>
</comment>
<sequence>MVLFALQLSIVLGMGLTIVLGLAMRFGAGIFTSDVPVIQVIHRGIPFVAGTQTINSLAFVFDGINFGASDLDTLLTPWFQTLPQIRLQKQSKQLAEWNTVAFSSELTATKHKELQMTPKDSKLVMLKKLVIHYNQQGILIRSKCLAAYKKLSLYEVSRWVVERMVSLHDQYEEDWIIRCFLILACNSLLFPTTSLFIFGKDYIVTESLEEVKNYDWCQTLCDDIVAKSEKFMLERARNVATPHIQGCILFYGNNPSIIFSQSLGMLQKLRMLVSLQSALSEAIYCLDHEPSEVAAMTSLKDYDTTVSNVCCSINSNQKKITRARLLTMGNLAPLPDSMPVYLIPNHAFIKLCVSATLLMVHFTLTELMTCHTLEKKMAAILLSSDLNKRRGCLLYKYEKEVDSGSPSDVEILENPTDSKKRKLLHVFDDSEIVFEDEEGPITQADLQKWFVDDWDKRTPLKVSTDGCTNDFLMVGISTKDMTVTKSDSIDVLCDYIMAIEDDTILEMTWVRSFNPFKIEISVKDLQNILTINQDMTLICFDMTVRLLANKESRRPKGEIINNRKHYMDMRFWRMVGFGKLPKYHQDPTAEELVKTLDCWPSMNYYITGCRYVLMPWKFNGCHTLFVIDHVKKHVTFIDFTPTQDWCKHMPYKSMDTQVKLAVVVKVMGRTGSRGQVTQVRVKFLDDQNRLIMRNVKGPVREGDILTLLESEREARRLR</sequence>
<dbReference type="GO" id="GO:1990904">
    <property type="term" value="C:ribonucleoprotein complex"/>
    <property type="evidence" value="ECO:0007669"/>
    <property type="project" value="UniProtKB-KW"/>
</dbReference>
<dbReference type="Gene3D" id="2.40.50.140">
    <property type="entry name" value="Nucleic acid-binding proteins"/>
    <property type="match status" value="1"/>
</dbReference>
<protein>
    <submittedName>
        <fullName evidence="4">40S ribosomal protein S28</fullName>
    </submittedName>
</protein>
<dbReference type="GO" id="GO:0006412">
    <property type="term" value="P:translation"/>
    <property type="evidence" value="ECO:0007669"/>
    <property type="project" value="InterPro"/>
</dbReference>
<keyword evidence="3" id="KW-0687">Ribonucleoprotein</keyword>
<dbReference type="SUPFAM" id="SSF50249">
    <property type="entry name" value="Nucleic acid-binding proteins"/>
    <property type="match status" value="1"/>
</dbReference>
<dbReference type="PANTHER" id="PTHR10769:SF3">
    <property type="entry name" value="SMALL RIBOSOMAL SUBUNIT PROTEIN ES28"/>
    <property type="match status" value="1"/>
</dbReference>
<reference evidence="4" key="1">
    <citation type="journal article" date="2018" name="Nat. Genet.">
        <title>Extensive intraspecific gene order and gene structural variations between Mo17 and other maize genomes.</title>
        <authorList>
            <person name="Sun S."/>
            <person name="Zhou Y."/>
            <person name="Chen J."/>
            <person name="Shi J."/>
            <person name="Zhao H."/>
            <person name="Zhao H."/>
            <person name="Song W."/>
            <person name="Zhang M."/>
            <person name="Cui Y."/>
            <person name="Dong X."/>
            <person name="Liu H."/>
            <person name="Ma X."/>
            <person name="Jiao Y."/>
            <person name="Wang B."/>
            <person name="Wei X."/>
            <person name="Stein J.C."/>
            <person name="Glaubitz J.C."/>
            <person name="Lu F."/>
            <person name="Yu G."/>
            <person name="Liang C."/>
            <person name="Fengler K."/>
            <person name="Li B."/>
            <person name="Rafalski A."/>
            <person name="Schnable P.S."/>
            <person name="Ware D.H."/>
            <person name="Buckler E.S."/>
            <person name="Lai J."/>
        </authorList>
    </citation>
    <scope>NUCLEOTIDE SEQUENCE [LARGE SCALE GENOMIC DNA]</scope>
    <source>
        <tissue evidence="4">Seedling</tissue>
    </source>
</reference>
<dbReference type="Proteomes" id="UP000251960">
    <property type="component" value="Chromosome 1"/>
</dbReference>
<dbReference type="EMBL" id="NCVQ01000001">
    <property type="protein sequence ID" value="PWZ54611.1"/>
    <property type="molecule type" value="Genomic_DNA"/>
</dbReference>